<dbReference type="OrthoDB" id="191139at2759"/>
<dbReference type="InterPro" id="IPR002347">
    <property type="entry name" value="SDR_fam"/>
</dbReference>
<dbReference type="Proteomes" id="UP000606974">
    <property type="component" value="Unassembled WGS sequence"/>
</dbReference>
<dbReference type="InterPro" id="IPR051468">
    <property type="entry name" value="Fungal_SecMetab_SDRs"/>
</dbReference>
<dbReference type="InterPro" id="IPR036291">
    <property type="entry name" value="NAD(P)-bd_dom_sf"/>
</dbReference>
<dbReference type="EMBL" id="JAACFV010000047">
    <property type="protein sequence ID" value="KAF7508940.1"/>
    <property type="molecule type" value="Genomic_DNA"/>
</dbReference>
<protein>
    <recommendedName>
        <fullName evidence="4">Short-chain dehydrogenase</fullName>
    </recommendedName>
</protein>
<comment type="caution">
    <text evidence="2">The sequence shown here is derived from an EMBL/GenBank/DDBJ whole genome shotgun (WGS) entry which is preliminary data.</text>
</comment>
<organism evidence="2 3">
    <name type="scientific">Endocarpon pusillum</name>
    <dbReference type="NCBI Taxonomy" id="364733"/>
    <lineage>
        <taxon>Eukaryota</taxon>
        <taxon>Fungi</taxon>
        <taxon>Dikarya</taxon>
        <taxon>Ascomycota</taxon>
        <taxon>Pezizomycotina</taxon>
        <taxon>Eurotiomycetes</taxon>
        <taxon>Chaetothyriomycetidae</taxon>
        <taxon>Verrucariales</taxon>
        <taxon>Verrucariaceae</taxon>
        <taxon>Endocarpon</taxon>
    </lineage>
</organism>
<dbReference type="CDD" id="cd05233">
    <property type="entry name" value="SDR_c"/>
    <property type="match status" value="1"/>
</dbReference>
<dbReference type="AlphaFoldDB" id="A0A8H7APR6"/>
<keyword evidence="3" id="KW-1185">Reference proteome</keyword>
<evidence type="ECO:0000313" key="3">
    <source>
        <dbReference type="Proteomes" id="UP000606974"/>
    </source>
</evidence>
<sequence length="614" mass="68428">MRTETKNPIVPVNNRGEGMLKSEASCREFVKTKDPSTIARQIQLDQESCRLSRLPSLLALYLPPPKSEQANAIALHLYPETSMYCRSIRMAQYSGMVQVIKAYLNQMTPDFKHEKLATVVGGLETRKPSKEQIQTAINVLDFFEKYQDMNQINLRTSLEDVIHVLRKDLEIPSETQNSCVPVYPSIASVEGPVSRRKCYICRFLLVSHHAQYSSLCKPCGDFNLASCGLSLPQNLHLGGKTALVTGGRLNLGYHTALRLLRCGAKVIVSTRYPRDAEVRYLAEHDSESWGERLKIIGADFRAASDVFHLVKAVKECLRVWDLEGENRLDVLVNNAAQTLTDPLEKERQAVEQERRFHGSRSQSKLLLGGSGYEARIRGGFQGSKLLAYGAKRTTMFLEASNANLGPQHAVTDQNVVRIKDTELVPTENSLKSSWMQSLHEIPYEDVISAHSVNTLVPFILIRELLPLMSSPASSSSRSEARASKPQAYIINVSSREGTFESSQAHPSKNGHHVHTNLTKAALNMLTATEAAPMWKEKTVAMNSVDPGYMSAAPEIETRWWETAMGEQGGEAGRWECPIGWEDGAGRVLWPIAVGEKGQAVWGRFLKHFRDVEVG</sequence>
<dbReference type="SUPFAM" id="SSF51735">
    <property type="entry name" value="NAD(P)-binding Rossmann-fold domains"/>
    <property type="match status" value="1"/>
</dbReference>
<dbReference type="Pfam" id="PF00106">
    <property type="entry name" value="adh_short"/>
    <property type="match status" value="1"/>
</dbReference>
<gene>
    <name evidence="2" type="ORF">GJ744_008496</name>
</gene>
<dbReference type="Gene3D" id="3.40.50.720">
    <property type="entry name" value="NAD(P)-binding Rossmann-like Domain"/>
    <property type="match status" value="2"/>
</dbReference>
<reference evidence="2" key="1">
    <citation type="submission" date="2020-02" db="EMBL/GenBank/DDBJ databases">
        <authorList>
            <person name="Palmer J.M."/>
        </authorList>
    </citation>
    <scope>NUCLEOTIDE SEQUENCE</scope>
    <source>
        <strain evidence="2">EPUS1.4</strain>
        <tissue evidence="2">Thallus</tissue>
    </source>
</reference>
<dbReference type="PANTHER" id="PTHR43544:SF2">
    <property type="entry name" value="OXIDOREDUCTASE"/>
    <property type="match status" value="1"/>
</dbReference>
<dbReference type="GO" id="GO:0005737">
    <property type="term" value="C:cytoplasm"/>
    <property type="evidence" value="ECO:0007669"/>
    <property type="project" value="TreeGrafter"/>
</dbReference>
<name>A0A8H7APR6_9EURO</name>
<dbReference type="GO" id="GO:0016491">
    <property type="term" value="F:oxidoreductase activity"/>
    <property type="evidence" value="ECO:0007669"/>
    <property type="project" value="TreeGrafter"/>
</dbReference>
<evidence type="ECO:0000313" key="2">
    <source>
        <dbReference type="EMBL" id="KAF7508940.1"/>
    </source>
</evidence>
<proteinExistence type="inferred from homology"/>
<accession>A0A8H7APR6</accession>
<evidence type="ECO:0008006" key="4">
    <source>
        <dbReference type="Google" id="ProtNLM"/>
    </source>
</evidence>
<comment type="similarity">
    <text evidence="1">Belongs to the short-chain dehydrogenases/reductases (SDR) family.</text>
</comment>
<dbReference type="PANTHER" id="PTHR43544">
    <property type="entry name" value="SHORT-CHAIN DEHYDROGENASE/REDUCTASE"/>
    <property type="match status" value="1"/>
</dbReference>
<evidence type="ECO:0000256" key="1">
    <source>
        <dbReference type="ARBA" id="ARBA00006484"/>
    </source>
</evidence>